<dbReference type="EMBL" id="BQKY01000001">
    <property type="protein sequence ID" value="GJN87544.1"/>
    <property type="molecule type" value="Genomic_DNA"/>
</dbReference>
<evidence type="ECO:0000256" key="1">
    <source>
        <dbReference type="SAM" id="SignalP"/>
    </source>
</evidence>
<dbReference type="Proteomes" id="UP001342314">
    <property type="component" value="Unassembled WGS sequence"/>
</dbReference>
<keyword evidence="1" id="KW-0732">Signal</keyword>
<dbReference type="PANTHER" id="PTHR35192:SF2">
    <property type="entry name" value="APPLE DOMAIN-CONTAINING PROTEIN"/>
    <property type="match status" value="1"/>
</dbReference>
<evidence type="ECO:0000259" key="2">
    <source>
        <dbReference type="Pfam" id="PF21671"/>
    </source>
</evidence>
<dbReference type="AlphaFoldDB" id="A0AAV5GDW2"/>
<name>A0AAV5GDW2_9BASI</name>
<accession>A0AAV5GDW2</accession>
<comment type="caution">
    <text evidence="3">The sequence shown here is derived from an EMBL/GenBank/DDBJ whole genome shotgun (WGS) entry which is preliminary data.</text>
</comment>
<feature type="chain" id="PRO_5043697237" description="Protein CPL1-like domain-containing protein" evidence="1">
    <location>
        <begin position="20"/>
        <end position="338"/>
    </location>
</feature>
<keyword evidence="4" id="KW-1185">Reference proteome</keyword>
<dbReference type="PANTHER" id="PTHR35192">
    <property type="entry name" value="PROTEIN, PUTATIVE-RELATED"/>
    <property type="match status" value="1"/>
</dbReference>
<reference evidence="3 4" key="1">
    <citation type="submission" date="2021-12" db="EMBL/GenBank/DDBJ databases">
        <title>High titer production of polyol ester of fatty acids by Rhodotorula paludigena BS15 towards product separation-free biomass refinery.</title>
        <authorList>
            <person name="Mano J."/>
            <person name="Ono H."/>
            <person name="Tanaka T."/>
            <person name="Naito K."/>
            <person name="Sushida H."/>
            <person name="Ike M."/>
            <person name="Tokuyasu K."/>
            <person name="Kitaoka M."/>
        </authorList>
    </citation>
    <scope>NUCLEOTIDE SEQUENCE [LARGE SCALE GENOMIC DNA]</scope>
    <source>
        <strain evidence="3 4">BS15</strain>
    </source>
</reference>
<sequence length="338" mass="34339">MHAALALASLSALATLAVAQTGSPLGYGRFSCSTTDPSTGAIIPDQSLCSNLQYRLTPEELALLQGSQGAGPLPVNAQCVRFQGDGYFCGITSAACTSDANCDNGRCSGTAAAPGTCQGGFEQTCGGNDANCSGFLYCTDEVGGLLPGDTCGGPGAYCQDLAAGNLDGSDQENYEVFNSFCQSGYCAFQPGYCAEHVTTVGGDCSFDPQFACTTDEVTGGQLVPVFIGDPSLNQCECQLNTASPVRARTRRSSFHKRSLCPASHTACSVEGGSGFECIDISNNIEQCGACANDGGVDCTAIAGAEAVGCLAGVCEVWSCQAGLTFDADKGACVASLVV</sequence>
<feature type="domain" description="Protein CPL1-like" evidence="2">
    <location>
        <begin position="275"/>
        <end position="333"/>
    </location>
</feature>
<dbReference type="Pfam" id="PF21671">
    <property type="entry name" value="CPL1-like"/>
    <property type="match status" value="1"/>
</dbReference>
<evidence type="ECO:0000313" key="3">
    <source>
        <dbReference type="EMBL" id="GJN87544.1"/>
    </source>
</evidence>
<gene>
    <name evidence="3" type="ORF">Rhopal_000498-T1</name>
</gene>
<feature type="signal peptide" evidence="1">
    <location>
        <begin position="1"/>
        <end position="19"/>
    </location>
</feature>
<proteinExistence type="predicted"/>
<dbReference type="InterPro" id="IPR038955">
    <property type="entry name" value="PriA/CPL1_fungi"/>
</dbReference>
<protein>
    <recommendedName>
        <fullName evidence="2">Protein CPL1-like domain-containing protein</fullName>
    </recommendedName>
</protein>
<dbReference type="InterPro" id="IPR048661">
    <property type="entry name" value="CPL1-like"/>
</dbReference>
<evidence type="ECO:0000313" key="4">
    <source>
        <dbReference type="Proteomes" id="UP001342314"/>
    </source>
</evidence>
<organism evidence="3 4">
    <name type="scientific">Rhodotorula paludigena</name>
    <dbReference type="NCBI Taxonomy" id="86838"/>
    <lineage>
        <taxon>Eukaryota</taxon>
        <taxon>Fungi</taxon>
        <taxon>Dikarya</taxon>
        <taxon>Basidiomycota</taxon>
        <taxon>Pucciniomycotina</taxon>
        <taxon>Microbotryomycetes</taxon>
        <taxon>Sporidiobolales</taxon>
        <taxon>Sporidiobolaceae</taxon>
        <taxon>Rhodotorula</taxon>
    </lineage>
</organism>